<name>A0A521FW03_9RHOB</name>
<dbReference type="SUPFAM" id="SSF52096">
    <property type="entry name" value="ClpP/crotonase"/>
    <property type="match status" value="1"/>
</dbReference>
<organism evidence="1 2">
    <name type="scientific">Thalassovita litoralis</name>
    <dbReference type="NCBI Taxonomy" id="1010611"/>
    <lineage>
        <taxon>Bacteria</taxon>
        <taxon>Pseudomonadati</taxon>
        <taxon>Pseudomonadota</taxon>
        <taxon>Alphaproteobacteria</taxon>
        <taxon>Rhodobacterales</taxon>
        <taxon>Roseobacteraceae</taxon>
        <taxon>Thalassovita</taxon>
    </lineage>
</organism>
<gene>
    <name evidence="1" type="ORF">SAMN06265173_1652</name>
</gene>
<dbReference type="OrthoDB" id="7838311at2"/>
<keyword evidence="2" id="KW-1185">Reference proteome</keyword>
<sequence length="377" mass="41356">MTTFSTIHGVWMICFLALFASEVPAYAGELRRTPEINQCDYIFSGEVEAGDARKIDEGIPATASGSRLCLNSPGGDFLEGLRIFYVIWNKGSVATRVRSSDRCLSACAIGFLGGSLVVGSGAIRAQNTIIEPGAWLGFHAPRLVLPEGRAHSSSVVQKAYALALLDSSHLFELTQIKEHGAIGMSDFLFARTISTPPESMYNIDTIGRASLARIDVANVPMPPLSWEGMRNVCDTAIVMTDERISGVESVEAAFRGFSDTGHDGSGRPIPLNDRVWSWRSGNFSNFVIRGYYAPHVNEKFCKISLSQFAMARELGLPLLERDATLQSFSVTLWTDAHVPVDKSFSAYAENSVKMNERISVPWTALWDPMTPLEKFTQ</sequence>
<evidence type="ECO:0000313" key="1">
    <source>
        <dbReference type="EMBL" id="SMO99941.1"/>
    </source>
</evidence>
<dbReference type="InterPro" id="IPR029045">
    <property type="entry name" value="ClpP/crotonase-like_dom_sf"/>
</dbReference>
<protein>
    <submittedName>
        <fullName evidence="1">Uncharacterized protein</fullName>
    </submittedName>
</protein>
<evidence type="ECO:0000313" key="2">
    <source>
        <dbReference type="Proteomes" id="UP000316030"/>
    </source>
</evidence>
<proteinExistence type="predicted"/>
<dbReference type="AlphaFoldDB" id="A0A521FW03"/>
<accession>A0A521FW03</accession>
<reference evidence="1 2" key="1">
    <citation type="submission" date="2017-05" db="EMBL/GenBank/DDBJ databases">
        <authorList>
            <person name="Varghese N."/>
            <person name="Submissions S."/>
        </authorList>
    </citation>
    <scope>NUCLEOTIDE SEQUENCE [LARGE SCALE GENOMIC DNA]</scope>
    <source>
        <strain evidence="1 2">DSM 29506</strain>
    </source>
</reference>
<dbReference type="RefSeq" id="WP_142495106.1">
    <property type="nucleotide sequence ID" value="NZ_FXTO01000065.1"/>
</dbReference>
<dbReference type="Proteomes" id="UP000316030">
    <property type="component" value="Unassembled WGS sequence"/>
</dbReference>
<dbReference type="EMBL" id="FXTO01000065">
    <property type="protein sequence ID" value="SMO99941.1"/>
    <property type="molecule type" value="Genomic_DNA"/>
</dbReference>